<dbReference type="CDD" id="cd06312">
    <property type="entry name" value="PBP1_ABC_sugar_binding-like"/>
    <property type="match status" value="1"/>
</dbReference>
<evidence type="ECO:0000256" key="2">
    <source>
        <dbReference type="ARBA" id="ARBA00007639"/>
    </source>
</evidence>
<evidence type="ECO:0000259" key="5">
    <source>
        <dbReference type="Pfam" id="PF13407"/>
    </source>
</evidence>
<evidence type="ECO:0000256" key="3">
    <source>
        <dbReference type="ARBA" id="ARBA00022729"/>
    </source>
</evidence>
<protein>
    <submittedName>
        <fullName evidence="6">Putative Sugar binding protein of ABC transporter</fullName>
    </submittedName>
</protein>
<evidence type="ECO:0000256" key="1">
    <source>
        <dbReference type="ARBA" id="ARBA00004196"/>
    </source>
</evidence>
<feature type="chain" id="PRO_5012820122" evidence="4">
    <location>
        <begin position="24"/>
        <end position="326"/>
    </location>
</feature>
<comment type="subcellular location">
    <subcellularLocation>
        <location evidence="1">Cell envelope</location>
    </subcellularLocation>
</comment>
<organism evidence="6">
    <name type="scientific">Magnetococcus massalia (strain MO-1)</name>
    <dbReference type="NCBI Taxonomy" id="451514"/>
    <lineage>
        <taxon>Bacteria</taxon>
        <taxon>Pseudomonadati</taxon>
        <taxon>Pseudomonadota</taxon>
        <taxon>Magnetococcia</taxon>
        <taxon>Magnetococcales</taxon>
        <taxon>Magnetococcaceae</taxon>
        <taxon>Magnetococcus</taxon>
    </lineage>
</organism>
<keyword evidence="3 4" id="KW-0732">Signal</keyword>
<proteinExistence type="inferred from homology"/>
<name>A0A1S7LFH6_MAGMO</name>
<dbReference type="SUPFAM" id="SSF53822">
    <property type="entry name" value="Periplasmic binding protein-like I"/>
    <property type="match status" value="1"/>
</dbReference>
<dbReference type="PANTHER" id="PTHR46847">
    <property type="entry name" value="D-ALLOSE-BINDING PERIPLASMIC PROTEIN-RELATED"/>
    <property type="match status" value="1"/>
</dbReference>
<gene>
    <name evidence="6" type="ORF">MAGMO_1512</name>
</gene>
<dbReference type="GO" id="GO:0030313">
    <property type="term" value="C:cell envelope"/>
    <property type="evidence" value="ECO:0007669"/>
    <property type="project" value="UniProtKB-SubCell"/>
</dbReference>
<dbReference type="PANTHER" id="PTHR46847:SF1">
    <property type="entry name" value="D-ALLOSE-BINDING PERIPLASMIC PROTEIN-RELATED"/>
    <property type="match status" value="1"/>
</dbReference>
<feature type="domain" description="Periplasmic binding protein" evidence="5">
    <location>
        <begin position="45"/>
        <end position="294"/>
    </location>
</feature>
<dbReference type="GO" id="GO:0030246">
    <property type="term" value="F:carbohydrate binding"/>
    <property type="evidence" value="ECO:0007669"/>
    <property type="project" value="UniProtKB-ARBA"/>
</dbReference>
<evidence type="ECO:0000256" key="4">
    <source>
        <dbReference type="SAM" id="SignalP"/>
    </source>
</evidence>
<sequence length="326" mass="35193">MRLARLIRHLCAALLLLIPLATAHGAGATAGASSEAGYVFISHAGVSDPFWKIPFRGARDAAKELGVPLTILAPEQVNDYSRQVELLQQAIKQQPLGIATTLSDPHGFSTALMEAKRAGIPVIVFNARPQNDDRIVNPYLAYIGMDDYKAGQAMARSVLQRTEPEGHVLIAVQQAGHAGLEARFAGIVQQLGTRGIEVARLNVGDQGGADAEVRFRDYLKANPGLTTVISLGPESAHPIGRVIKRGGLKLFFASFDLSPLTSRMIKDGIISFTIDQQPYMQGYLSVQMLRLAARYKMIPPDINTGIGVVDANNLEQVEALAKAHIR</sequence>
<dbReference type="AlphaFoldDB" id="A0A1S7LFH6"/>
<dbReference type="Pfam" id="PF13407">
    <property type="entry name" value="Peripla_BP_4"/>
    <property type="match status" value="1"/>
</dbReference>
<dbReference type="InterPro" id="IPR025997">
    <property type="entry name" value="SBP_2_dom"/>
</dbReference>
<accession>A0A1S7LFH6</accession>
<dbReference type="EMBL" id="LO017727">
    <property type="protein sequence ID" value="CRH05700.1"/>
    <property type="molecule type" value="Genomic_DNA"/>
</dbReference>
<evidence type="ECO:0000313" key="6">
    <source>
        <dbReference type="EMBL" id="CRH05700.1"/>
    </source>
</evidence>
<dbReference type="InterPro" id="IPR028082">
    <property type="entry name" value="Peripla_BP_I"/>
</dbReference>
<dbReference type="Gene3D" id="3.40.50.2300">
    <property type="match status" value="2"/>
</dbReference>
<comment type="similarity">
    <text evidence="2">Belongs to the bacterial solute-binding protein 2 family.</text>
</comment>
<reference evidence="6" key="1">
    <citation type="submission" date="2015-04" db="EMBL/GenBank/DDBJ databases">
        <authorList>
            <person name="Syromyatnikov M.Y."/>
            <person name="Popov V.N."/>
        </authorList>
    </citation>
    <scope>NUCLEOTIDE SEQUENCE</scope>
    <source>
        <strain evidence="6">MO-1</strain>
    </source>
</reference>
<feature type="signal peptide" evidence="4">
    <location>
        <begin position="1"/>
        <end position="23"/>
    </location>
</feature>